<feature type="signal peptide" evidence="6">
    <location>
        <begin position="1"/>
        <end position="21"/>
    </location>
</feature>
<dbReference type="STRING" id="1245528.M3JW46"/>
<reference evidence="9 10" key="1">
    <citation type="submission" date="2013-02" db="EMBL/GenBank/DDBJ databases">
        <title>Genome sequence of Candida maltosa Xu316, a potential industrial strain for xylitol and ethanol production.</title>
        <authorList>
            <person name="Yu J."/>
            <person name="Wang Q."/>
            <person name="Geng X."/>
            <person name="Bao W."/>
            <person name="He P."/>
            <person name="Cai J."/>
        </authorList>
    </citation>
    <scope>NUCLEOTIDE SEQUENCE [LARGE SCALE GENOMIC DNA]</scope>
    <source>
        <strain evidence="10">Xu316</strain>
    </source>
</reference>
<dbReference type="SMART" id="SM00240">
    <property type="entry name" value="FHA"/>
    <property type="match status" value="1"/>
</dbReference>
<sequence length="435" mass="49224">MNSIGVLIIVPLCGSYVSVTTDSICSSKKKKLLPAKHDNSIALPLEANQVVTIGRIATNDIHINNQAVSSHHALIWSTKFDEKSPALFYIRDCSRNGVLVNGIEIGKGNTQILESEDVIGIQTAAELTFKCHGDSTSSQEIWQSIDDWKITQKLIGNGSFGTVFVAKKSHSKKLFAVKVIQNQCSSYFNSNDVSTHESKMLRNINHPNIIRFYDTLVFNSTTFIFQDLICGGDLFSYLVKNGFLRALPEKEAILIVFQLMKILKYLHKELQIVHRDVKLDNVLLELPIPRTKIYLCDFGIAKCIGTKRTNTCVGTIEYSAPEVFRHDSTGKQSIYPYDFKCDMWSLGVITHILLSGISPFYSECKDQIMKASRLGILNLRKPQFSNVSQPAKSFIAKLLDVDPSRRMDIDDCFNHEWIRINRSKLEKFYVQKEKK</sequence>
<evidence type="ECO:0000256" key="3">
    <source>
        <dbReference type="ARBA" id="ARBA00022840"/>
    </source>
</evidence>
<dbReference type="Pfam" id="PF00498">
    <property type="entry name" value="FHA"/>
    <property type="match status" value="1"/>
</dbReference>
<dbReference type="InterPro" id="IPR000719">
    <property type="entry name" value="Prot_kinase_dom"/>
</dbReference>
<name>M3JW46_CANMX</name>
<keyword evidence="2 4" id="KW-0547">Nucleotide-binding</keyword>
<dbReference type="PROSITE" id="PS00107">
    <property type="entry name" value="PROTEIN_KINASE_ATP"/>
    <property type="match status" value="1"/>
</dbReference>
<dbReference type="PROSITE" id="PS50006">
    <property type="entry name" value="FHA_DOMAIN"/>
    <property type="match status" value="1"/>
</dbReference>
<feature type="domain" description="FHA" evidence="7">
    <location>
        <begin position="51"/>
        <end position="105"/>
    </location>
</feature>
<dbReference type="GO" id="GO:0005524">
    <property type="term" value="F:ATP binding"/>
    <property type="evidence" value="ECO:0007669"/>
    <property type="project" value="UniProtKB-UniRule"/>
</dbReference>
<evidence type="ECO:0000256" key="2">
    <source>
        <dbReference type="ARBA" id="ARBA00022741"/>
    </source>
</evidence>
<dbReference type="InterPro" id="IPR011009">
    <property type="entry name" value="Kinase-like_dom_sf"/>
</dbReference>
<evidence type="ECO:0000256" key="1">
    <source>
        <dbReference type="ARBA" id="ARBA00005575"/>
    </source>
</evidence>
<dbReference type="GO" id="GO:0030447">
    <property type="term" value="P:filamentous growth"/>
    <property type="evidence" value="ECO:0007669"/>
    <property type="project" value="UniProtKB-ARBA"/>
</dbReference>
<dbReference type="Gene3D" id="2.60.200.20">
    <property type="match status" value="1"/>
</dbReference>
<dbReference type="InterPro" id="IPR008271">
    <property type="entry name" value="Ser/Thr_kinase_AS"/>
</dbReference>
<keyword evidence="3 4" id="KW-0067">ATP-binding</keyword>
<dbReference type="InterPro" id="IPR008984">
    <property type="entry name" value="SMAD_FHA_dom_sf"/>
</dbReference>
<evidence type="ECO:0000256" key="5">
    <source>
        <dbReference type="RuleBase" id="RU000304"/>
    </source>
</evidence>
<dbReference type="Gene3D" id="3.30.200.20">
    <property type="entry name" value="Phosphorylase Kinase, domain 1"/>
    <property type="match status" value="1"/>
</dbReference>
<dbReference type="AlphaFoldDB" id="M3JW46"/>
<keyword evidence="9" id="KW-0418">Kinase</keyword>
<dbReference type="OrthoDB" id="74764at2759"/>
<evidence type="ECO:0000256" key="4">
    <source>
        <dbReference type="PROSITE-ProRule" id="PRU10141"/>
    </source>
</evidence>
<dbReference type="SUPFAM" id="SSF56112">
    <property type="entry name" value="Protein kinase-like (PK-like)"/>
    <property type="match status" value="1"/>
</dbReference>
<evidence type="ECO:0000313" key="9">
    <source>
        <dbReference type="EMBL" id="EMG47150.1"/>
    </source>
</evidence>
<evidence type="ECO:0000259" key="8">
    <source>
        <dbReference type="PROSITE" id="PS50011"/>
    </source>
</evidence>
<feature type="domain" description="Protein kinase" evidence="8">
    <location>
        <begin position="149"/>
        <end position="418"/>
    </location>
</feature>
<gene>
    <name evidence="9" type="ORF">G210_2554</name>
</gene>
<comment type="similarity">
    <text evidence="1">Belongs to the protein kinase superfamily. CAMK Ser/Thr protein kinase family. CHEK2 subfamily.</text>
</comment>
<dbReference type="CDD" id="cd22670">
    <property type="entry name" value="FHA_MEK1-like"/>
    <property type="match status" value="1"/>
</dbReference>
<dbReference type="OMA" id="EDQYTIT"/>
<dbReference type="SUPFAM" id="SSF49879">
    <property type="entry name" value="SMAD/FHA domain"/>
    <property type="match status" value="1"/>
</dbReference>
<protein>
    <submittedName>
        <fullName evidence="9">Meiosis-specific serine/threonine-protein kinase MEK1, putative</fullName>
    </submittedName>
</protein>
<dbReference type="Gene3D" id="1.10.510.10">
    <property type="entry name" value="Transferase(Phosphotransferase) domain 1"/>
    <property type="match status" value="1"/>
</dbReference>
<dbReference type="SMART" id="SM00220">
    <property type="entry name" value="S_TKc"/>
    <property type="match status" value="1"/>
</dbReference>
<feature type="chain" id="PRO_5004035090" evidence="6">
    <location>
        <begin position="22"/>
        <end position="435"/>
    </location>
</feature>
<proteinExistence type="inferred from homology"/>
<dbReference type="eggNOG" id="KOG0032">
    <property type="taxonomic scope" value="Eukaryota"/>
</dbReference>
<dbReference type="EMBL" id="AOGT01001702">
    <property type="protein sequence ID" value="EMG47150.1"/>
    <property type="molecule type" value="Genomic_DNA"/>
</dbReference>
<dbReference type="InterPro" id="IPR017441">
    <property type="entry name" value="Protein_kinase_ATP_BS"/>
</dbReference>
<comment type="caution">
    <text evidence="9">The sequence shown here is derived from an EMBL/GenBank/DDBJ whole genome shotgun (WGS) entry which is preliminary data.</text>
</comment>
<dbReference type="PROSITE" id="PS00108">
    <property type="entry name" value="PROTEIN_KINASE_ST"/>
    <property type="match status" value="1"/>
</dbReference>
<dbReference type="HOGENOM" id="CLU_000288_63_0_1"/>
<organism evidence="9 10">
    <name type="scientific">Candida maltosa (strain Xu316)</name>
    <name type="common">Yeast</name>
    <dbReference type="NCBI Taxonomy" id="1245528"/>
    <lineage>
        <taxon>Eukaryota</taxon>
        <taxon>Fungi</taxon>
        <taxon>Dikarya</taxon>
        <taxon>Ascomycota</taxon>
        <taxon>Saccharomycotina</taxon>
        <taxon>Pichiomycetes</taxon>
        <taxon>Debaryomycetaceae</taxon>
        <taxon>Candida/Lodderomyces clade</taxon>
        <taxon>Candida</taxon>
    </lineage>
</organism>
<evidence type="ECO:0000259" key="7">
    <source>
        <dbReference type="PROSITE" id="PS50006"/>
    </source>
</evidence>
<keyword evidence="6" id="KW-0732">Signal</keyword>
<dbReference type="Pfam" id="PF00069">
    <property type="entry name" value="Pkinase"/>
    <property type="match status" value="1"/>
</dbReference>
<keyword evidence="9" id="KW-0808">Transferase</keyword>
<dbReference type="GO" id="GO:0004674">
    <property type="term" value="F:protein serine/threonine kinase activity"/>
    <property type="evidence" value="ECO:0007669"/>
    <property type="project" value="UniProtKB-KW"/>
</dbReference>
<dbReference type="PROSITE" id="PS50011">
    <property type="entry name" value="PROTEIN_KINASE_DOM"/>
    <property type="match status" value="1"/>
</dbReference>
<accession>M3JW46</accession>
<dbReference type="InterPro" id="IPR000253">
    <property type="entry name" value="FHA_dom"/>
</dbReference>
<evidence type="ECO:0000256" key="6">
    <source>
        <dbReference type="SAM" id="SignalP"/>
    </source>
</evidence>
<keyword evidence="10" id="KW-1185">Reference proteome</keyword>
<keyword evidence="5" id="KW-0723">Serine/threonine-protein kinase</keyword>
<dbReference type="Proteomes" id="UP000011777">
    <property type="component" value="Unassembled WGS sequence"/>
</dbReference>
<feature type="binding site" evidence="4">
    <location>
        <position position="178"/>
    </location>
    <ligand>
        <name>ATP</name>
        <dbReference type="ChEBI" id="CHEBI:30616"/>
    </ligand>
</feature>
<dbReference type="PANTHER" id="PTHR24347">
    <property type="entry name" value="SERINE/THREONINE-PROTEIN KINASE"/>
    <property type="match status" value="1"/>
</dbReference>
<evidence type="ECO:0000313" key="10">
    <source>
        <dbReference type="Proteomes" id="UP000011777"/>
    </source>
</evidence>